<dbReference type="InterPro" id="IPR000909">
    <property type="entry name" value="PLipase_C_PInositol-sp_X_dom"/>
</dbReference>
<dbReference type="RefSeq" id="XP_040778536.1">
    <property type="nucleotide sequence ID" value="XM_040915587.1"/>
</dbReference>
<reference evidence="2" key="1">
    <citation type="journal article" date="2020" name="Phytopathology">
        <title>Genome sequence of the chestnut blight fungus Cryphonectria parasitica EP155: A fundamental resource for an archetypical invasive plant pathogen.</title>
        <authorList>
            <person name="Crouch J.A."/>
            <person name="Dawe A."/>
            <person name="Aerts A."/>
            <person name="Barry K."/>
            <person name="Churchill A.C.L."/>
            <person name="Grimwood J."/>
            <person name="Hillman B."/>
            <person name="Milgroom M.G."/>
            <person name="Pangilinan J."/>
            <person name="Smith M."/>
            <person name="Salamov A."/>
            <person name="Schmutz J."/>
            <person name="Yadav J."/>
            <person name="Grigoriev I.V."/>
            <person name="Nuss D."/>
        </authorList>
    </citation>
    <scope>NUCLEOTIDE SEQUENCE</scope>
    <source>
        <strain evidence="2">EP155</strain>
    </source>
</reference>
<dbReference type="OrthoDB" id="1046782at2759"/>
<sequence length="356" mass="39010">YHNYTSSFSFDLDQAVHPEWMSSIPDTASLSSLSIPGTHDTFTFDLVDNNIFQCQNHNLQTQLRAGLRYFDIRGRLLYGATSSGAPDKAPPPNIGIFHGHVYTGYTFQDVLLAMFAFLDEHPSEGIVMRVKEEGTPLPVGGDGDQDIWTTGVYNVTFEEAFNYYRLQNSATAQGCEEHLLFPWPSSSSSSSSPSSARVIPTVGELRSRILVLYEFDTPLASNYGIPWTSDHIALEDLWIILDPQLLDNKWDAVRQNLLLAGASAGDADKLFLSHLSASVGVLPIEAAAGPLEDRTNGSVIAGINDRTGLWLEEDEKEGKGGGGGKLGEKGKTGVIMGDFPGKRLVEDILRRNEWLS</sequence>
<name>A0A9P4Y6V5_CRYP1</name>
<protein>
    <submittedName>
        <fullName evidence="2">PLC-like phosphodiesterase</fullName>
    </submittedName>
</protein>
<evidence type="ECO:0000259" key="1">
    <source>
        <dbReference type="SMART" id="SM00148"/>
    </source>
</evidence>
<feature type="domain" description="Phosphatidylinositol-specific phospholipase C X" evidence="1">
    <location>
        <begin position="26"/>
        <end position="214"/>
    </location>
</feature>
<evidence type="ECO:0000313" key="3">
    <source>
        <dbReference type="Proteomes" id="UP000803844"/>
    </source>
</evidence>
<comment type="caution">
    <text evidence="2">The sequence shown here is derived from an EMBL/GenBank/DDBJ whole genome shotgun (WGS) entry which is preliminary data.</text>
</comment>
<dbReference type="GO" id="GO:0008081">
    <property type="term" value="F:phosphoric diester hydrolase activity"/>
    <property type="evidence" value="ECO:0007669"/>
    <property type="project" value="InterPro"/>
</dbReference>
<dbReference type="PROSITE" id="PS50007">
    <property type="entry name" value="PIPLC_X_DOMAIN"/>
    <property type="match status" value="1"/>
</dbReference>
<feature type="non-terminal residue" evidence="2">
    <location>
        <position position="356"/>
    </location>
</feature>
<dbReference type="EMBL" id="MU032346">
    <property type="protein sequence ID" value="KAF3767575.1"/>
    <property type="molecule type" value="Genomic_DNA"/>
</dbReference>
<dbReference type="PANTHER" id="PTHR13593:SF113">
    <property type="entry name" value="SI:DKEY-266F7.9"/>
    <property type="match status" value="1"/>
</dbReference>
<proteinExistence type="predicted"/>
<dbReference type="SMART" id="SM00148">
    <property type="entry name" value="PLCXc"/>
    <property type="match status" value="1"/>
</dbReference>
<dbReference type="InterPro" id="IPR017946">
    <property type="entry name" value="PLC-like_Pdiesterase_TIM-brl"/>
</dbReference>
<dbReference type="AlphaFoldDB" id="A0A9P4Y6V5"/>
<dbReference type="SUPFAM" id="SSF51695">
    <property type="entry name" value="PLC-like phosphodiesterases"/>
    <property type="match status" value="1"/>
</dbReference>
<gene>
    <name evidence="2" type="ORF">M406DRAFT_221241</name>
</gene>
<feature type="non-terminal residue" evidence="2">
    <location>
        <position position="1"/>
    </location>
</feature>
<dbReference type="PANTHER" id="PTHR13593">
    <property type="match status" value="1"/>
</dbReference>
<evidence type="ECO:0000313" key="2">
    <source>
        <dbReference type="EMBL" id="KAF3767575.1"/>
    </source>
</evidence>
<dbReference type="GeneID" id="63832716"/>
<dbReference type="Gene3D" id="3.20.20.190">
    <property type="entry name" value="Phosphatidylinositol (PI) phosphodiesterase"/>
    <property type="match status" value="1"/>
</dbReference>
<accession>A0A9P4Y6V5</accession>
<dbReference type="InterPro" id="IPR051057">
    <property type="entry name" value="PI-PLC_domain"/>
</dbReference>
<organism evidence="2 3">
    <name type="scientific">Cryphonectria parasitica (strain ATCC 38755 / EP155)</name>
    <dbReference type="NCBI Taxonomy" id="660469"/>
    <lineage>
        <taxon>Eukaryota</taxon>
        <taxon>Fungi</taxon>
        <taxon>Dikarya</taxon>
        <taxon>Ascomycota</taxon>
        <taxon>Pezizomycotina</taxon>
        <taxon>Sordariomycetes</taxon>
        <taxon>Sordariomycetidae</taxon>
        <taxon>Diaporthales</taxon>
        <taxon>Cryphonectriaceae</taxon>
        <taxon>Cryphonectria-Endothia species complex</taxon>
        <taxon>Cryphonectria</taxon>
    </lineage>
</organism>
<dbReference type="GO" id="GO:0006629">
    <property type="term" value="P:lipid metabolic process"/>
    <property type="evidence" value="ECO:0007669"/>
    <property type="project" value="InterPro"/>
</dbReference>
<keyword evidence="3" id="KW-1185">Reference proteome</keyword>
<dbReference type="Proteomes" id="UP000803844">
    <property type="component" value="Unassembled WGS sequence"/>
</dbReference>